<evidence type="ECO:0000256" key="8">
    <source>
        <dbReference type="SAM" id="MobiDB-lite"/>
    </source>
</evidence>
<feature type="transmembrane region" description="Helical" evidence="9">
    <location>
        <begin position="21"/>
        <end position="42"/>
    </location>
</feature>
<feature type="domain" description="Methyl-accepting transducer" evidence="10">
    <location>
        <begin position="227"/>
        <end position="456"/>
    </location>
</feature>
<evidence type="ECO:0000256" key="3">
    <source>
        <dbReference type="ARBA" id="ARBA00022692"/>
    </source>
</evidence>
<dbReference type="InterPro" id="IPR004089">
    <property type="entry name" value="MCPsignal_dom"/>
</dbReference>
<dbReference type="Gene3D" id="1.10.287.950">
    <property type="entry name" value="Methyl-accepting chemotaxis protein"/>
    <property type="match status" value="1"/>
</dbReference>
<accession>A0A518CVS2</accession>
<feature type="region of interest" description="Disordered" evidence="8">
    <location>
        <begin position="479"/>
        <end position="528"/>
    </location>
</feature>
<dbReference type="GO" id="GO:0004888">
    <property type="term" value="F:transmembrane signaling receptor activity"/>
    <property type="evidence" value="ECO:0007669"/>
    <property type="project" value="InterPro"/>
</dbReference>
<comment type="subcellular location">
    <subcellularLocation>
        <location evidence="1">Membrane</location>
        <topology evidence="1">Multi-pass membrane protein</topology>
    </subcellularLocation>
</comment>
<evidence type="ECO:0000256" key="2">
    <source>
        <dbReference type="ARBA" id="ARBA00022500"/>
    </source>
</evidence>
<protein>
    <submittedName>
        <fullName evidence="11">Methyl-accepting chemotaxis protein IV</fullName>
    </submittedName>
</protein>
<evidence type="ECO:0000313" key="12">
    <source>
        <dbReference type="Proteomes" id="UP000319342"/>
    </source>
</evidence>
<feature type="transmembrane region" description="Helical" evidence="9">
    <location>
        <begin position="185"/>
        <end position="209"/>
    </location>
</feature>
<dbReference type="InterPro" id="IPR029095">
    <property type="entry name" value="NarX-like_N"/>
</dbReference>
<comment type="similarity">
    <text evidence="6">Belongs to the methyl-accepting chemotaxis (MCP) protein family.</text>
</comment>
<keyword evidence="3 9" id="KW-0812">Transmembrane</keyword>
<proteinExistence type="inferred from homology"/>
<organism evidence="11 12">
    <name type="scientific">Rohdeia mirabilis</name>
    <dbReference type="NCBI Taxonomy" id="2528008"/>
    <lineage>
        <taxon>Bacteria</taxon>
        <taxon>Pseudomonadati</taxon>
        <taxon>Planctomycetota</taxon>
        <taxon>Planctomycetia</taxon>
        <taxon>Planctomycetia incertae sedis</taxon>
        <taxon>Rohdeia</taxon>
    </lineage>
</organism>
<dbReference type="Proteomes" id="UP000319342">
    <property type="component" value="Chromosome"/>
</dbReference>
<dbReference type="PANTHER" id="PTHR43531">
    <property type="entry name" value="PROTEIN ICFG"/>
    <property type="match status" value="1"/>
</dbReference>
<evidence type="ECO:0000256" key="9">
    <source>
        <dbReference type="SAM" id="Phobius"/>
    </source>
</evidence>
<dbReference type="Pfam" id="PF13675">
    <property type="entry name" value="PilJ"/>
    <property type="match status" value="1"/>
</dbReference>
<evidence type="ECO:0000256" key="4">
    <source>
        <dbReference type="ARBA" id="ARBA00022989"/>
    </source>
</evidence>
<dbReference type="SMART" id="SM00283">
    <property type="entry name" value="MA"/>
    <property type="match status" value="1"/>
</dbReference>
<evidence type="ECO:0000256" key="5">
    <source>
        <dbReference type="ARBA" id="ARBA00023136"/>
    </source>
</evidence>
<gene>
    <name evidence="11" type="primary">tap_1</name>
    <name evidence="11" type="ORF">Pla163_04310</name>
</gene>
<dbReference type="PANTHER" id="PTHR43531:SF11">
    <property type="entry name" value="METHYL-ACCEPTING CHEMOTAXIS PROTEIN 3"/>
    <property type="match status" value="1"/>
</dbReference>
<dbReference type="EMBL" id="CP036290">
    <property type="protein sequence ID" value="QDU83332.1"/>
    <property type="molecule type" value="Genomic_DNA"/>
</dbReference>
<evidence type="ECO:0000256" key="1">
    <source>
        <dbReference type="ARBA" id="ARBA00004141"/>
    </source>
</evidence>
<dbReference type="GO" id="GO:0007165">
    <property type="term" value="P:signal transduction"/>
    <property type="evidence" value="ECO:0007669"/>
    <property type="project" value="UniProtKB-KW"/>
</dbReference>
<evidence type="ECO:0000256" key="7">
    <source>
        <dbReference type="PROSITE-ProRule" id="PRU00284"/>
    </source>
</evidence>
<dbReference type="AlphaFoldDB" id="A0A518CVS2"/>
<evidence type="ECO:0000256" key="6">
    <source>
        <dbReference type="ARBA" id="ARBA00029447"/>
    </source>
</evidence>
<feature type="compositionally biased region" description="Low complexity" evidence="8">
    <location>
        <begin position="482"/>
        <end position="497"/>
    </location>
</feature>
<dbReference type="PRINTS" id="PR00260">
    <property type="entry name" value="CHEMTRNSDUCR"/>
</dbReference>
<keyword evidence="5 9" id="KW-0472">Membrane</keyword>
<keyword evidence="2" id="KW-0145">Chemotaxis</keyword>
<dbReference type="InterPro" id="IPR004090">
    <property type="entry name" value="Chemotax_Me-accpt_rcpt"/>
</dbReference>
<dbReference type="InterPro" id="IPR051310">
    <property type="entry name" value="MCP_chemotaxis"/>
</dbReference>
<dbReference type="SUPFAM" id="SSF58104">
    <property type="entry name" value="Methyl-accepting chemotaxis protein (MCP) signaling domain"/>
    <property type="match status" value="1"/>
</dbReference>
<dbReference type="GO" id="GO:0006935">
    <property type="term" value="P:chemotaxis"/>
    <property type="evidence" value="ECO:0007669"/>
    <property type="project" value="UniProtKB-KW"/>
</dbReference>
<dbReference type="GO" id="GO:0016020">
    <property type="term" value="C:membrane"/>
    <property type="evidence" value="ECO:0007669"/>
    <property type="project" value="UniProtKB-SubCell"/>
</dbReference>
<keyword evidence="12" id="KW-1185">Reference proteome</keyword>
<evidence type="ECO:0000259" key="10">
    <source>
        <dbReference type="PROSITE" id="PS50111"/>
    </source>
</evidence>
<sequence length="546" mass="57834">MKSSHVETSRHTSLRAKGIKARLAVLSAVLVIGIGIPAGLAYRELHRQEHISETIDIAGHLGMLSQSIAKSAQRSVEETPTGRLAREEMSKAAAEFDETLQLIRTVREDDEIAHLTDPKHIAELDEFIRRWGPVSDAVDVLASSETDQSARAAAMALVLQREGDLQERSHHLLNRFESMFDSSVALARINLTALIGIGLGLVLAAWFAIERGVIRPLVKAAELLDATAARCRTSAEAVRASDQRLSNSVTESAASLEETAASLEEMSSITKSNADNASKANSVAIRTKASSSEGAQMVTELESGMEAMCASSTEMSKIVKSIESIAFQTNLLALNAAVEAARAGEHGKGFAVVAEEVRSLAQRAAEATRSTAALIEQSHDRTTRGLESTRRVAQALKDIQSNAVELASFVDGISSAGSEISEGIGQINQAVNQLDQLTQSNAQAANDSASAADAIWQETRSLADINDQLRAIVGLEVSEGTASESSSARPVPSSRASGRLAAVSTPVSATRVDAPSAPLPSRTRAFDGADAAEEFLPLGGDSFDEF</sequence>
<keyword evidence="4 9" id="KW-1133">Transmembrane helix</keyword>
<dbReference type="Pfam" id="PF00015">
    <property type="entry name" value="MCPsignal"/>
    <property type="match status" value="1"/>
</dbReference>
<evidence type="ECO:0000313" key="11">
    <source>
        <dbReference type="EMBL" id="QDU83332.1"/>
    </source>
</evidence>
<keyword evidence="7" id="KW-0807">Transducer</keyword>
<dbReference type="PROSITE" id="PS50111">
    <property type="entry name" value="CHEMOTAXIS_TRANSDUC_2"/>
    <property type="match status" value="1"/>
</dbReference>
<reference evidence="11 12" key="1">
    <citation type="submission" date="2019-02" db="EMBL/GenBank/DDBJ databases">
        <title>Deep-cultivation of Planctomycetes and their phenomic and genomic characterization uncovers novel biology.</title>
        <authorList>
            <person name="Wiegand S."/>
            <person name="Jogler M."/>
            <person name="Boedeker C."/>
            <person name="Pinto D."/>
            <person name="Vollmers J."/>
            <person name="Rivas-Marin E."/>
            <person name="Kohn T."/>
            <person name="Peeters S.H."/>
            <person name="Heuer A."/>
            <person name="Rast P."/>
            <person name="Oberbeckmann S."/>
            <person name="Bunk B."/>
            <person name="Jeske O."/>
            <person name="Meyerdierks A."/>
            <person name="Storesund J.E."/>
            <person name="Kallscheuer N."/>
            <person name="Luecker S."/>
            <person name="Lage O.M."/>
            <person name="Pohl T."/>
            <person name="Merkel B.J."/>
            <person name="Hornburger P."/>
            <person name="Mueller R.-W."/>
            <person name="Bruemmer F."/>
            <person name="Labrenz M."/>
            <person name="Spormann A.M."/>
            <person name="Op den Camp H."/>
            <person name="Overmann J."/>
            <person name="Amann R."/>
            <person name="Jetten M.S.M."/>
            <person name="Mascher T."/>
            <person name="Medema M.H."/>
            <person name="Devos D.P."/>
            <person name="Kaster A.-K."/>
            <person name="Ovreas L."/>
            <person name="Rohde M."/>
            <person name="Galperin M.Y."/>
            <person name="Jogler C."/>
        </authorList>
    </citation>
    <scope>NUCLEOTIDE SEQUENCE [LARGE SCALE GENOMIC DNA]</scope>
    <source>
        <strain evidence="11 12">Pla163</strain>
    </source>
</reference>
<dbReference type="OrthoDB" id="221239at2"/>
<dbReference type="RefSeq" id="WP_145182829.1">
    <property type="nucleotide sequence ID" value="NZ_CP036290.1"/>
</dbReference>
<name>A0A518CVS2_9BACT</name>